<evidence type="ECO:0000256" key="3">
    <source>
        <dbReference type="ARBA" id="ARBA00022741"/>
    </source>
</evidence>
<dbReference type="PANTHER" id="PTHR24055">
    <property type="entry name" value="MITOGEN-ACTIVATED PROTEIN KINASE"/>
    <property type="match status" value="1"/>
</dbReference>
<dbReference type="InterPro" id="IPR050117">
    <property type="entry name" value="MAPK"/>
</dbReference>
<sequence length="277" mass="31365">MSLLDGTARLKLSLVCMQCPFEGVRTTSRRSIHRVDGVEGGPTASWPSFCRSGCERVSRRLHSLRKLASAPTPSPRRLRHTGWVEYTKAVDVWAAGCILAELLGRKPLWPGSDSQHQLELICQCVGRPSMDTIDKIQTPEIREFVAQIPDSRPVGFRALYPQANPLACDLLEDLLVFEPSDRIDVCQALAHPYLEQLHYPDDEPTGPSIPADQFAFERKRMSASELKAEILREIWHYHWPRHGKRHRRDPSEPFADLSETYAADSRDSPVEPAAKHR</sequence>
<dbReference type="AlphaFoldDB" id="A0A7S3ZR02"/>
<dbReference type="GO" id="GO:0005524">
    <property type="term" value="F:ATP binding"/>
    <property type="evidence" value="ECO:0007669"/>
    <property type="project" value="UniProtKB-KW"/>
</dbReference>
<keyword evidence="3" id="KW-0547">Nucleotide-binding</keyword>
<keyword evidence="5" id="KW-0067">ATP-binding</keyword>
<evidence type="ECO:0000256" key="5">
    <source>
        <dbReference type="ARBA" id="ARBA00022840"/>
    </source>
</evidence>
<feature type="domain" description="Protein kinase" evidence="7">
    <location>
        <begin position="1"/>
        <end position="194"/>
    </location>
</feature>
<dbReference type="FunFam" id="1.10.510.10:FF:000624">
    <property type="entry name" value="Mitogen-activated protein kinase"/>
    <property type="match status" value="1"/>
</dbReference>
<evidence type="ECO:0000256" key="1">
    <source>
        <dbReference type="ARBA" id="ARBA00022527"/>
    </source>
</evidence>
<organism evidence="8">
    <name type="scientific">Pelagomonas calceolata</name>
    <dbReference type="NCBI Taxonomy" id="35677"/>
    <lineage>
        <taxon>Eukaryota</taxon>
        <taxon>Sar</taxon>
        <taxon>Stramenopiles</taxon>
        <taxon>Ochrophyta</taxon>
        <taxon>Pelagophyceae</taxon>
        <taxon>Pelagomonadales</taxon>
        <taxon>Pelagomonadaceae</taxon>
        <taxon>Pelagomonas</taxon>
    </lineage>
</organism>
<evidence type="ECO:0000256" key="2">
    <source>
        <dbReference type="ARBA" id="ARBA00022679"/>
    </source>
</evidence>
<accession>A0A7S3ZR02</accession>
<keyword evidence="4" id="KW-0418">Kinase</keyword>
<dbReference type="SMART" id="SM00220">
    <property type="entry name" value="S_TKc"/>
    <property type="match status" value="1"/>
</dbReference>
<keyword evidence="2" id="KW-0808">Transferase</keyword>
<dbReference type="Gene3D" id="1.10.510.10">
    <property type="entry name" value="Transferase(Phosphotransferase) domain 1"/>
    <property type="match status" value="1"/>
</dbReference>
<dbReference type="InterPro" id="IPR000719">
    <property type="entry name" value="Prot_kinase_dom"/>
</dbReference>
<dbReference type="EMBL" id="HBIW01007361">
    <property type="protein sequence ID" value="CAE0690759.1"/>
    <property type="molecule type" value="Transcribed_RNA"/>
</dbReference>
<evidence type="ECO:0000256" key="4">
    <source>
        <dbReference type="ARBA" id="ARBA00022777"/>
    </source>
</evidence>
<dbReference type="InterPro" id="IPR011009">
    <property type="entry name" value="Kinase-like_dom_sf"/>
</dbReference>
<proteinExistence type="predicted"/>
<dbReference type="PROSITE" id="PS50011">
    <property type="entry name" value="PROTEIN_KINASE_DOM"/>
    <property type="match status" value="1"/>
</dbReference>
<dbReference type="GO" id="GO:0004674">
    <property type="term" value="F:protein serine/threonine kinase activity"/>
    <property type="evidence" value="ECO:0007669"/>
    <property type="project" value="UniProtKB-KW"/>
</dbReference>
<dbReference type="SUPFAM" id="SSF56112">
    <property type="entry name" value="Protein kinase-like (PK-like)"/>
    <property type="match status" value="1"/>
</dbReference>
<dbReference type="Pfam" id="PF00069">
    <property type="entry name" value="Pkinase"/>
    <property type="match status" value="1"/>
</dbReference>
<keyword evidence="1" id="KW-0723">Serine/threonine-protein kinase</keyword>
<gene>
    <name evidence="8" type="ORF">PCAL00307_LOCUS6195</name>
</gene>
<name>A0A7S3ZR02_9STRA</name>
<dbReference type="Gene3D" id="3.30.200.20">
    <property type="entry name" value="Phosphorylase Kinase, domain 1"/>
    <property type="match status" value="1"/>
</dbReference>
<reference evidence="8" key="1">
    <citation type="submission" date="2021-01" db="EMBL/GenBank/DDBJ databases">
        <authorList>
            <person name="Corre E."/>
            <person name="Pelletier E."/>
            <person name="Niang G."/>
            <person name="Scheremetjew M."/>
            <person name="Finn R."/>
            <person name="Kale V."/>
            <person name="Holt S."/>
            <person name="Cochrane G."/>
            <person name="Meng A."/>
            <person name="Brown T."/>
            <person name="Cohen L."/>
        </authorList>
    </citation>
    <scope>NUCLEOTIDE SEQUENCE</scope>
    <source>
        <strain evidence="8">CCMP1756</strain>
    </source>
</reference>
<evidence type="ECO:0000259" key="7">
    <source>
        <dbReference type="PROSITE" id="PS50011"/>
    </source>
</evidence>
<feature type="region of interest" description="Disordered" evidence="6">
    <location>
        <begin position="241"/>
        <end position="277"/>
    </location>
</feature>
<protein>
    <recommendedName>
        <fullName evidence="7">Protein kinase domain-containing protein</fullName>
    </recommendedName>
</protein>
<evidence type="ECO:0000256" key="6">
    <source>
        <dbReference type="SAM" id="MobiDB-lite"/>
    </source>
</evidence>
<evidence type="ECO:0000313" key="8">
    <source>
        <dbReference type="EMBL" id="CAE0690759.1"/>
    </source>
</evidence>